<sequence length="260" mass="29634">MNPKKDVFENSEEKWNFIIAIIVIAIFSIFIYQYFFKTEENLVAETPTDLDESQIESTSYSKTKDEENKYFYANSTTYELKKIKAEDAYESQIDSALVISDITRGKPELIDTILETKTSDSKITTQIEEQKEGFEITQPSTDKLILKETIATPEEPTEAEVKIEPITEKVQTKTENKAESQTTNLTYNCVIIVGVFREQNNRNAIIQKLKLLGYNHSEGILREGMNYVGVPTACNDEPGKQKLLDELNAAFGIDSWVKKL</sequence>
<comment type="caution">
    <text evidence="2">The sequence shown here is derived from an EMBL/GenBank/DDBJ whole genome shotgun (WGS) entry which is preliminary data.</text>
</comment>
<proteinExistence type="predicted"/>
<reference evidence="3" key="2">
    <citation type="submission" date="2023-07" db="EMBL/GenBank/DDBJ databases">
        <title>Zobellia barbeyronii sp. nov., a new marine flavobacterium, isolated from green and red algae.</title>
        <authorList>
            <person name="Nedashkovskaya O.I."/>
            <person name="Otstavnykh N."/>
            <person name="Zhukova N."/>
            <person name="Guzev K."/>
            <person name="Chausova V."/>
            <person name="Tekutyeva L."/>
            <person name="Mikhailov V."/>
            <person name="Isaeva M."/>
        </authorList>
    </citation>
    <scope>NUCLEOTIDE SEQUENCE [LARGE SCALE GENOMIC DNA]</scope>
    <source>
        <strain evidence="3">KMM 6746</strain>
    </source>
</reference>
<keyword evidence="1" id="KW-1133">Transmembrane helix</keyword>
<reference evidence="2 3" key="1">
    <citation type="submission" date="2020-06" db="EMBL/GenBank/DDBJ databases">
        <authorList>
            <person name="Isaeva M.P."/>
            <person name="Chernysheva N.Y."/>
        </authorList>
    </citation>
    <scope>NUCLEOTIDE SEQUENCE [LARGE SCALE GENOMIC DNA]</scope>
    <source>
        <strain evidence="2 3">KMM 6746</strain>
    </source>
</reference>
<dbReference type="EMBL" id="JACATN010000003">
    <property type="protein sequence ID" value="MBT2161951.1"/>
    <property type="molecule type" value="Genomic_DNA"/>
</dbReference>
<evidence type="ECO:0000256" key="1">
    <source>
        <dbReference type="SAM" id="Phobius"/>
    </source>
</evidence>
<keyword evidence="1" id="KW-0812">Transmembrane</keyword>
<dbReference type="Proteomes" id="UP000740413">
    <property type="component" value="Unassembled WGS sequence"/>
</dbReference>
<organism evidence="2 3">
    <name type="scientific">Zobellia barbeyronii</name>
    <dbReference type="NCBI Taxonomy" id="2748009"/>
    <lineage>
        <taxon>Bacteria</taxon>
        <taxon>Pseudomonadati</taxon>
        <taxon>Bacteroidota</taxon>
        <taxon>Flavobacteriia</taxon>
        <taxon>Flavobacteriales</taxon>
        <taxon>Flavobacteriaceae</taxon>
        <taxon>Zobellia</taxon>
    </lineage>
</organism>
<evidence type="ECO:0000313" key="3">
    <source>
        <dbReference type="Proteomes" id="UP000740413"/>
    </source>
</evidence>
<evidence type="ECO:0000313" key="2">
    <source>
        <dbReference type="EMBL" id="MBT2161951.1"/>
    </source>
</evidence>
<accession>A0ABS5WG76</accession>
<dbReference type="RefSeq" id="WP_214612028.1">
    <property type="nucleotide sequence ID" value="NZ_JACATN010000003.1"/>
</dbReference>
<gene>
    <name evidence="2" type="ORF">HW347_11800</name>
</gene>
<keyword evidence="1" id="KW-0472">Membrane</keyword>
<name>A0ABS5WG76_9FLAO</name>
<keyword evidence="3" id="KW-1185">Reference proteome</keyword>
<feature type="transmembrane region" description="Helical" evidence="1">
    <location>
        <begin position="15"/>
        <end position="35"/>
    </location>
</feature>
<protein>
    <recommendedName>
        <fullName evidence="4">SPOR domain-containing protein</fullName>
    </recommendedName>
</protein>
<evidence type="ECO:0008006" key="4">
    <source>
        <dbReference type="Google" id="ProtNLM"/>
    </source>
</evidence>